<feature type="region of interest" description="Disordered" evidence="4">
    <location>
        <begin position="580"/>
        <end position="610"/>
    </location>
</feature>
<feature type="compositionally biased region" description="Low complexity" evidence="4">
    <location>
        <begin position="307"/>
        <end position="322"/>
    </location>
</feature>
<accession>A0A507DLR3</accession>
<feature type="domain" description="SH3" evidence="6">
    <location>
        <begin position="1125"/>
        <end position="1186"/>
    </location>
</feature>
<evidence type="ECO:0000256" key="3">
    <source>
        <dbReference type="PROSITE-ProRule" id="PRU00192"/>
    </source>
</evidence>
<organism evidence="7 8">
    <name type="scientific">Chytriomyces confervae</name>
    <dbReference type="NCBI Taxonomy" id="246404"/>
    <lineage>
        <taxon>Eukaryota</taxon>
        <taxon>Fungi</taxon>
        <taxon>Fungi incertae sedis</taxon>
        <taxon>Chytridiomycota</taxon>
        <taxon>Chytridiomycota incertae sedis</taxon>
        <taxon>Chytridiomycetes</taxon>
        <taxon>Chytridiales</taxon>
        <taxon>Chytriomycetaceae</taxon>
        <taxon>Chytriomyces</taxon>
    </lineage>
</organism>
<evidence type="ECO:0000256" key="2">
    <source>
        <dbReference type="ARBA" id="ARBA00022737"/>
    </source>
</evidence>
<feature type="compositionally biased region" description="Polar residues" evidence="4">
    <location>
        <begin position="375"/>
        <end position="384"/>
    </location>
</feature>
<dbReference type="PANTHER" id="PTHR46218:SF4">
    <property type="entry name" value="LIM AND SH3 DOMAIN PROTEIN LASP"/>
    <property type="match status" value="1"/>
</dbReference>
<feature type="domain" description="SH3" evidence="6">
    <location>
        <begin position="605"/>
        <end position="666"/>
    </location>
</feature>
<gene>
    <name evidence="7" type="ORF">CcCBS67573_g09869</name>
</gene>
<evidence type="ECO:0000313" key="8">
    <source>
        <dbReference type="Proteomes" id="UP000320333"/>
    </source>
</evidence>
<dbReference type="EMBL" id="QEAP01001037">
    <property type="protein sequence ID" value="TPX52456.1"/>
    <property type="molecule type" value="Genomic_DNA"/>
</dbReference>
<dbReference type="InterPro" id="IPR001452">
    <property type="entry name" value="SH3_domain"/>
</dbReference>
<feature type="compositionally biased region" description="Polar residues" evidence="4">
    <location>
        <begin position="902"/>
        <end position="912"/>
    </location>
</feature>
<dbReference type="OrthoDB" id="5595608at2759"/>
<feature type="region of interest" description="Disordered" evidence="4">
    <location>
        <begin position="902"/>
        <end position="934"/>
    </location>
</feature>
<feature type="domain" description="SH3" evidence="6">
    <location>
        <begin position="404"/>
        <end position="465"/>
    </location>
</feature>
<evidence type="ECO:0000259" key="6">
    <source>
        <dbReference type="PROSITE" id="PS50002"/>
    </source>
</evidence>
<feature type="region of interest" description="Disordered" evidence="4">
    <location>
        <begin position="837"/>
        <end position="858"/>
    </location>
</feature>
<evidence type="ECO:0000256" key="4">
    <source>
        <dbReference type="SAM" id="MobiDB-lite"/>
    </source>
</evidence>
<keyword evidence="8" id="KW-1185">Reference proteome</keyword>
<feature type="transmembrane region" description="Helical" evidence="5">
    <location>
        <begin position="231"/>
        <end position="254"/>
    </location>
</feature>
<feature type="compositionally biased region" description="Low complexity" evidence="4">
    <location>
        <begin position="592"/>
        <end position="610"/>
    </location>
</feature>
<dbReference type="Pfam" id="PF14604">
    <property type="entry name" value="SH3_9"/>
    <property type="match status" value="3"/>
</dbReference>
<name>A0A507DLR3_9FUNG</name>
<keyword evidence="1 3" id="KW-0728">SH3 domain</keyword>
<dbReference type="SMART" id="SM00326">
    <property type="entry name" value="SH3"/>
    <property type="match status" value="9"/>
</dbReference>
<dbReference type="Pfam" id="PF00018">
    <property type="entry name" value="SH3_1"/>
    <property type="match status" value="6"/>
</dbReference>
<dbReference type="Proteomes" id="UP000320333">
    <property type="component" value="Unassembled WGS sequence"/>
</dbReference>
<feature type="region of interest" description="Disordered" evidence="4">
    <location>
        <begin position="264"/>
        <end position="385"/>
    </location>
</feature>
<evidence type="ECO:0000256" key="5">
    <source>
        <dbReference type="SAM" id="Phobius"/>
    </source>
</evidence>
<feature type="domain" description="SH3" evidence="6">
    <location>
        <begin position="931"/>
        <end position="992"/>
    </location>
</feature>
<feature type="domain" description="SH3" evidence="6">
    <location>
        <begin position="782"/>
        <end position="843"/>
    </location>
</feature>
<protein>
    <recommendedName>
        <fullName evidence="6">SH3 domain-containing protein</fullName>
    </recommendedName>
</protein>
<keyword evidence="5" id="KW-0472">Membrane</keyword>
<proteinExistence type="predicted"/>
<dbReference type="InterPro" id="IPR036028">
    <property type="entry name" value="SH3-like_dom_sf"/>
</dbReference>
<evidence type="ECO:0000313" key="7">
    <source>
        <dbReference type="EMBL" id="TPX52456.1"/>
    </source>
</evidence>
<keyword evidence="2" id="KW-0677">Repeat</keyword>
<feature type="domain" description="SH3" evidence="6">
    <location>
        <begin position="501"/>
        <end position="562"/>
    </location>
</feature>
<feature type="domain" description="SH3" evidence="6">
    <location>
        <begin position="1204"/>
        <end position="1265"/>
    </location>
</feature>
<feature type="compositionally biased region" description="Basic and acidic residues" evidence="4">
    <location>
        <begin position="288"/>
        <end position="297"/>
    </location>
</feature>
<feature type="compositionally biased region" description="Low complexity" evidence="4">
    <location>
        <begin position="915"/>
        <end position="932"/>
    </location>
</feature>
<reference evidence="7 8" key="1">
    <citation type="journal article" date="2019" name="Sci. Rep.">
        <title>Comparative genomics of chytrid fungi reveal insights into the obligate biotrophic and pathogenic lifestyle of Synchytrium endobioticum.</title>
        <authorList>
            <person name="van de Vossenberg B.T.L.H."/>
            <person name="Warris S."/>
            <person name="Nguyen H.D.T."/>
            <person name="van Gent-Pelzer M.P.E."/>
            <person name="Joly D.L."/>
            <person name="van de Geest H.C."/>
            <person name="Bonants P.J.M."/>
            <person name="Smith D.S."/>
            <person name="Levesque C.A."/>
            <person name="van der Lee T.A.J."/>
        </authorList>
    </citation>
    <scope>NUCLEOTIDE SEQUENCE [LARGE SCALE GENOMIC DNA]</scope>
    <source>
        <strain evidence="7 8">CBS 675.73</strain>
    </source>
</reference>
<keyword evidence="5" id="KW-1133">Transmembrane helix</keyword>
<feature type="domain" description="SH3" evidence="6">
    <location>
        <begin position="1021"/>
        <end position="1087"/>
    </location>
</feature>
<keyword evidence="5" id="KW-0812">Transmembrane</keyword>
<comment type="caution">
    <text evidence="7">The sequence shown here is derived from an EMBL/GenBank/DDBJ whole genome shotgun (WGS) entry which is preliminary data.</text>
</comment>
<dbReference type="InterPro" id="IPR051759">
    <property type="entry name" value="LIM-SH3_domain_protein"/>
</dbReference>
<dbReference type="SUPFAM" id="SSF50044">
    <property type="entry name" value="SH3-domain"/>
    <property type="match status" value="9"/>
</dbReference>
<feature type="compositionally biased region" description="Low complexity" evidence="4">
    <location>
        <begin position="356"/>
        <end position="374"/>
    </location>
</feature>
<dbReference type="CDD" id="cd00174">
    <property type="entry name" value="SH3"/>
    <property type="match status" value="3"/>
</dbReference>
<dbReference type="PANTHER" id="PTHR46218">
    <property type="entry name" value="LASP"/>
    <property type="match status" value="1"/>
</dbReference>
<dbReference type="Gene3D" id="2.30.30.40">
    <property type="entry name" value="SH3 Domains"/>
    <property type="match status" value="9"/>
</dbReference>
<feature type="domain" description="SH3" evidence="6">
    <location>
        <begin position="692"/>
        <end position="753"/>
    </location>
</feature>
<evidence type="ECO:0000256" key="1">
    <source>
        <dbReference type="ARBA" id="ARBA00022443"/>
    </source>
</evidence>
<dbReference type="PROSITE" id="PS50002">
    <property type="entry name" value="SH3"/>
    <property type="match status" value="9"/>
</dbReference>
<sequence>MSKAGCLPLAESRVCTGSQFSGYYVPPSDQFPNITQFDDYMLGWADDSPVFATVMQSQFGCPQYAKGTNTSAAATSPFRLHLTAYCGAWAYLGSGPCGTPNNGTLTPVCLDTFKNFVDSWTTTMVNPNVCLPDEQLNADQRKTRANYIALFQEPAKGGVNSLGCAVAIAADSVTFCGFPTIDEGQRWCNKNYDVCCAYTSGLKQVLPAPTQASAAAPVAPPAANTSSGVPIIPIAIGGGAVLFIIVVILIGCIWKSNRQRRNEATQLADTPDNGPAQYGRQNTHSSGKHSDFNEGRKPSTSYDLQKGGPYSNQYGGSQQQQQAFASTKGSQVSYGGQQQQQYGNQFNNNPAQGNTYNSYGQQQQQPVQRMSSQYKSIVQPQQPAANPWNSPPMPVMPPGYAQPVSTKTFWAILNFKAENPDEMSLRIGDVVTVNQTFDDGWCFGRLVSTGAEGIFPFECVAEAPNMKSQTPGKNKFNNRVSSIYGGSFDQQQIQQQQQQQPSDGSYKIMFDYYPNLADELMLRSGERVVVIEEYDDGWAFGANIKTRAEGLFPLDILENFRSKKMASNGARNLRDSSRYSAHSMLRKPSQTQQSKGVPVPQPQQQQQQGSIVAYDFQPVQPDEVRLRIGDRVVVSKEYDDGWAFGRNLSTGQEGLFPLDTLQSGVLGENKPRKGRASSFFGSTENSNIVSAQSNSSERVVYEFTPERPDEITLRIGDEVVVNQEFDDGWAFGVNITTNKEGNFPLDCLASFSDPNPTVGVKKPKQRVSSIFEVDAAKANAPKVKGQEKVIYDYMPERSDEITLRVGDIIAVEQSFDDGWAYGKNLTSGQTGNFPLDCLASSSDGAESAPSKGHNQRQSSIFEGNNVDSMYSAVDNSKNNSNSVYTVAGNTDSYYAPQNTDSIYTTAGNNTDSYYAPSPAAPKQQQQQQPQPQTKTDKVLYAFAPERSDEVELRVGDSVQVQQAYDDGWAYGKNLSTGKEGNFPQDCLASAAETMDQPISGVNPKQRVSSIYGSEYGQQEEPEQAMAKVGADQAAVAFTPAKSDEVALAVGDNVMIKKAYDDGWCYGVNVKTKREGYFPYDCLVSYAQKYKSGSGGKKQRVSSIYDADFAYQNAPVTAAPQAPAPAKAATINVVYSFQPEKDDELMLRLGDKIQVLHSFDDGWSYGKNLSTGKEGNFPSDCLENSNPENVGKSPKQRASSMLGAATPMALQVIYDFMPEQSDEVLLYAGDQVEVLKSYDDGWCYVRNLSSGQEGLCPEDCIDGYNDGGVKIGNRHKQRVSSMYGA</sequence>
<feature type="compositionally biased region" description="Low complexity" evidence="4">
    <location>
        <begin position="329"/>
        <end position="349"/>
    </location>
</feature>
<dbReference type="STRING" id="246404.A0A507DLR3"/>